<gene>
    <name evidence="2" type="ORF">CYMTET_24564</name>
</gene>
<dbReference type="AlphaFoldDB" id="A0AAE0FVT6"/>
<comment type="caution">
    <text evidence="2">The sequence shown here is derived from an EMBL/GenBank/DDBJ whole genome shotgun (WGS) entry which is preliminary data.</text>
</comment>
<feature type="domain" description="DUF7869" evidence="1">
    <location>
        <begin position="1"/>
        <end position="91"/>
    </location>
</feature>
<dbReference type="Pfam" id="PF25273">
    <property type="entry name" value="DUF7869"/>
    <property type="match status" value="1"/>
</dbReference>
<evidence type="ECO:0000313" key="3">
    <source>
        <dbReference type="Proteomes" id="UP001190700"/>
    </source>
</evidence>
<name>A0AAE0FVT6_9CHLO</name>
<proteinExistence type="predicted"/>
<keyword evidence="3" id="KW-1185">Reference proteome</keyword>
<evidence type="ECO:0000259" key="1">
    <source>
        <dbReference type="Pfam" id="PF25273"/>
    </source>
</evidence>
<accession>A0AAE0FVT6</accession>
<evidence type="ECO:0000313" key="2">
    <source>
        <dbReference type="EMBL" id="KAK3266844.1"/>
    </source>
</evidence>
<dbReference type="Proteomes" id="UP001190700">
    <property type="component" value="Unassembled WGS sequence"/>
</dbReference>
<protein>
    <recommendedName>
        <fullName evidence="1">DUF7869 domain-containing protein</fullName>
    </recommendedName>
</protein>
<organism evidence="2 3">
    <name type="scientific">Cymbomonas tetramitiformis</name>
    <dbReference type="NCBI Taxonomy" id="36881"/>
    <lineage>
        <taxon>Eukaryota</taxon>
        <taxon>Viridiplantae</taxon>
        <taxon>Chlorophyta</taxon>
        <taxon>Pyramimonadophyceae</taxon>
        <taxon>Pyramimonadales</taxon>
        <taxon>Pyramimonadaceae</taxon>
        <taxon>Cymbomonas</taxon>
    </lineage>
</organism>
<reference evidence="2 3" key="1">
    <citation type="journal article" date="2015" name="Genome Biol. Evol.">
        <title>Comparative Genomics of a Bacterivorous Green Alga Reveals Evolutionary Causalities and Consequences of Phago-Mixotrophic Mode of Nutrition.</title>
        <authorList>
            <person name="Burns J.A."/>
            <person name="Paasch A."/>
            <person name="Narechania A."/>
            <person name="Kim E."/>
        </authorList>
    </citation>
    <scope>NUCLEOTIDE SEQUENCE [LARGE SCALE GENOMIC DNA]</scope>
    <source>
        <strain evidence="2 3">PLY_AMNH</strain>
    </source>
</reference>
<sequence length="286" mass="32486">MFSRFSVALCKVNAWDIETLMEVARDSFKEMKPECALIEEVHDIKGWLSKIDPKNNPDGCYHQVNDVSYQHCFKVELDSAENVIVQGKRYSFDPEWLPKNGIQILAKKQMEKKKKPSDPLQEIEELVKDCKRNLGLDVRRVGETLKEQELKAHAERANIFLENYAKMQRDIEEGNFVLQKTTPWQMPDGYSAIISGNSGLDTHRHVVNDTGELGRNNIAYASALATDCSSGIDDAMYTFLAVTTAHSALPWSSKLPSVTTFLLEKKLIRGTYDAHIFKQDRSIPSM</sequence>
<dbReference type="EMBL" id="LGRX02012796">
    <property type="protein sequence ID" value="KAK3266844.1"/>
    <property type="molecule type" value="Genomic_DNA"/>
</dbReference>
<dbReference type="InterPro" id="IPR057191">
    <property type="entry name" value="DUF7869"/>
</dbReference>